<proteinExistence type="predicted"/>
<gene>
    <name evidence="3" type="ORF">CLPUN_06790</name>
</gene>
<dbReference type="AlphaFoldDB" id="A0A1S8TW17"/>
<dbReference type="InterPro" id="IPR001387">
    <property type="entry name" value="Cro/C1-type_HTH"/>
</dbReference>
<dbReference type="EMBL" id="LZZM01000039">
    <property type="protein sequence ID" value="OOM81964.1"/>
    <property type="molecule type" value="Genomic_DNA"/>
</dbReference>
<feature type="compositionally biased region" description="Basic and acidic residues" evidence="1">
    <location>
        <begin position="104"/>
        <end position="118"/>
    </location>
</feature>
<sequence length="137" mass="15947">MLDEKHMNAIKLLSPKTMSKAEIAERVGISTRTLNRWENDEEFRAELDRRREQLKKTGRNEITDDICTYINNMKEMANQKTDNRVRFQANKYLIDQCLGSPSAVKEDSNNTSKEKEGTDQNALKNEIDEIKNIRVVK</sequence>
<dbReference type="OrthoDB" id="1919894at2"/>
<reference evidence="3 4" key="1">
    <citation type="submission" date="2016-05" db="EMBL/GenBank/DDBJ databases">
        <title>Microbial solvent formation.</title>
        <authorList>
            <person name="Poehlein A."/>
            <person name="Montoya Solano J.D."/>
            <person name="Flitsch S."/>
            <person name="Krabben P."/>
            <person name="Duerre P."/>
            <person name="Daniel R."/>
        </authorList>
    </citation>
    <scope>NUCLEOTIDE SEQUENCE [LARGE SCALE GENOMIC DNA]</scope>
    <source>
        <strain evidence="3 4">DSM 2619</strain>
    </source>
</reference>
<evidence type="ECO:0000256" key="1">
    <source>
        <dbReference type="SAM" id="MobiDB-lite"/>
    </source>
</evidence>
<comment type="caution">
    <text evidence="3">The sequence shown here is derived from an EMBL/GenBank/DDBJ whole genome shotgun (WGS) entry which is preliminary data.</text>
</comment>
<dbReference type="Gene3D" id="1.10.10.60">
    <property type="entry name" value="Homeodomain-like"/>
    <property type="match status" value="1"/>
</dbReference>
<dbReference type="InterPro" id="IPR024978">
    <property type="entry name" value="Homeodomain_phBC6A51-type"/>
</dbReference>
<protein>
    <recommendedName>
        <fullName evidence="2">Homeodomain phBC6A51-type domain-containing protein</fullName>
    </recommendedName>
</protein>
<name>A0A1S8TW17_9CLOT</name>
<keyword evidence="4" id="KW-1185">Reference proteome</keyword>
<dbReference type="Proteomes" id="UP000190890">
    <property type="component" value="Unassembled WGS sequence"/>
</dbReference>
<feature type="domain" description="Homeodomain phBC6A51-type" evidence="2">
    <location>
        <begin position="2"/>
        <end position="71"/>
    </location>
</feature>
<accession>A0A1S8TW17</accession>
<dbReference type="Pfam" id="PF13022">
    <property type="entry name" value="HTH_Tnp_1_2"/>
    <property type="match status" value="1"/>
</dbReference>
<organism evidence="3 4">
    <name type="scientific">Clostridium puniceum</name>
    <dbReference type="NCBI Taxonomy" id="29367"/>
    <lineage>
        <taxon>Bacteria</taxon>
        <taxon>Bacillati</taxon>
        <taxon>Bacillota</taxon>
        <taxon>Clostridia</taxon>
        <taxon>Eubacteriales</taxon>
        <taxon>Clostridiaceae</taxon>
        <taxon>Clostridium</taxon>
    </lineage>
</organism>
<feature type="region of interest" description="Disordered" evidence="1">
    <location>
        <begin position="100"/>
        <end position="124"/>
    </location>
</feature>
<dbReference type="RefSeq" id="WP_077845973.1">
    <property type="nucleotide sequence ID" value="NZ_LZZM01000039.1"/>
</dbReference>
<evidence type="ECO:0000259" key="2">
    <source>
        <dbReference type="Pfam" id="PF13022"/>
    </source>
</evidence>
<evidence type="ECO:0000313" key="4">
    <source>
        <dbReference type="Proteomes" id="UP000190890"/>
    </source>
</evidence>
<dbReference type="CDD" id="cd00093">
    <property type="entry name" value="HTH_XRE"/>
    <property type="match status" value="1"/>
</dbReference>
<evidence type="ECO:0000313" key="3">
    <source>
        <dbReference type="EMBL" id="OOM81964.1"/>
    </source>
</evidence>